<gene>
    <name evidence="2" type="ORF">MMEN_LOCUS887</name>
</gene>
<sequence length="103" mass="11503">MATPGRRWLCVRSGMWALLVYCVCSHLRLALAEDVESCEHLRLGQYPFTDVHALGSRARAVIVTYLCKDPKISDATQEPESCRDMRAWGECCPPPPPCQTPPS</sequence>
<dbReference type="OrthoDB" id="5804096at2759"/>
<organism evidence="2 3">
    <name type="scientific">Menidia menidia</name>
    <name type="common">Atlantic silverside</name>
    <dbReference type="NCBI Taxonomy" id="238744"/>
    <lineage>
        <taxon>Eukaryota</taxon>
        <taxon>Metazoa</taxon>
        <taxon>Chordata</taxon>
        <taxon>Craniata</taxon>
        <taxon>Vertebrata</taxon>
        <taxon>Euteleostomi</taxon>
        <taxon>Actinopterygii</taxon>
        <taxon>Neopterygii</taxon>
        <taxon>Teleostei</taxon>
        <taxon>Neoteleostei</taxon>
        <taxon>Acanthomorphata</taxon>
        <taxon>Ovalentaria</taxon>
        <taxon>Atherinomorphae</taxon>
        <taxon>Atheriniformes</taxon>
        <taxon>Atherinopsidae</taxon>
        <taxon>Menidiinae</taxon>
        <taxon>Menidia</taxon>
    </lineage>
</organism>
<keyword evidence="1" id="KW-0732">Signal</keyword>
<proteinExistence type="predicted"/>
<name>A0A8S4A8Z3_9TELE</name>
<keyword evidence="3" id="KW-1185">Reference proteome</keyword>
<feature type="signal peptide" evidence="1">
    <location>
        <begin position="1"/>
        <end position="32"/>
    </location>
</feature>
<dbReference type="Proteomes" id="UP000677803">
    <property type="component" value="Unassembled WGS sequence"/>
</dbReference>
<dbReference type="EMBL" id="CAJRST010000002">
    <property type="protein sequence ID" value="CAG5860776.1"/>
    <property type="molecule type" value="Genomic_DNA"/>
</dbReference>
<comment type="caution">
    <text evidence="2">The sequence shown here is derived from an EMBL/GenBank/DDBJ whole genome shotgun (WGS) entry which is preliminary data.</text>
</comment>
<evidence type="ECO:0000313" key="2">
    <source>
        <dbReference type="EMBL" id="CAG5860776.1"/>
    </source>
</evidence>
<reference evidence="2" key="1">
    <citation type="submission" date="2021-05" db="EMBL/GenBank/DDBJ databases">
        <authorList>
            <person name="Tigano A."/>
        </authorList>
    </citation>
    <scope>NUCLEOTIDE SEQUENCE</scope>
</reference>
<accession>A0A8S4A8Z3</accession>
<evidence type="ECO:0000256" key="1">
    <source>
        <dbReference type="SAM" id="SignalP"/>
    </source>
</evidence>
<protein>
    <submittedName>
        <fullName evidence="2">(Atlantic silverside) hypothetical protein</fullName>
    </submittedName>
</protein>
<dbReference type="AlphaFoldDB" id="A0A8S4A8Z3"/>
<feature type="chain" id="PRO_5035948360" evidence="1">
    <location>
        <begin position="33"/>
        <end position="103"/>
    </location>
</feature>
<evidence type="ECO:0000313" key="3">
    <source>
        <dbReference type="Proteomes" id="UP000677803"/>
    </source>
</evidence>